<dbReference type="Gene3D" id="3.30.70.270">
    <property type="match status" value="1"/>
</dbReference>
<dbReference type="SMART" id="SM00267">
    <property type="entry name" value="GGDEF"/>
    <property type="match status" value="1"/>
</dbReference>
<comment type="caution">
    <text evidence="2">The sequence shown here is derived from an EMBL/GenBank/DDBJ whole genome shotgun (WGS) entry which is preliminary data.</text>
</comment>
<dbReference type="InterPro" id="IPR000014">
    <property type="entry name" value="PAS"/>
</dbReference>
<dbReference type="InterPro" id="IPR043128">
    <property type="entry name" value="Rev_trsase/Diguanyl_cyclase"/>
</dbReference>
<dbReference type="InterPro" id="IPR013655">
    <property type="entry name" value="PAS_fold_3"/>
</dbReference>
<dbReference type="Proteomes" id="UP000658131">
    <property type="component" value="Unassembled WGS sequence"/>
</dbReference>
<sequence>MIFETERTAQGLSEAELYQQRLKVALKAAKICVFEVDLQKQLYTFFANSEDIFGVAGDGILADVAPFSELPPDAYQRAVSEYFSHPDDFETIGRAFQSVFQGKSTTYEARMRAGGSGYIWCKIDVSPVMEDGVPIKMIGVITNIEEQKAKMGNLMQAAKLDGFTGLYNKVASIEMIKEAMRQNPWRRHALVLMDIDNFKDFNDTYGHTAGDAVIRLVADSIKRCFRSTDIAGRYGGDEFMIFVENLHDSEGLIRRLQQMVHCTGEKFCCTTSMGVAVFPEDGNHFDQLFQKADTALYHSKLNRAAITYFASLDQ</sequence>
<dbReference type="RefSeq" id="WP_262398617.1">
    <property type="nucleotide sequence ID" value="NZ_JACRTB010000001.1"/>
</dbReference>
<dbReference type="PANTHER" id="PTHR45138:SF9">
    <property type="entry name" value="DIGUANYLATE CYCLASE DGCM-RELATED"/>
    <property type="match status" value="1"/>
</dbReference>
<dbReference type="PROSITE" id="PS50887">
    <property type="entry name" value="GGDEF"/>
    <property type="match status" value="1"/>
</dbReference>
<dbReference type="Pfam" id="PF08447">
    <property type="entry name" value="PAS_3"/>
    <property type="match status" value="1"/>
</dbReference>
<dbReference type="InterPro" id="IPR000160">
    <property type="entry name" value="GGDEF_dom"/>
</dbReference>
<dbReference type="Pfam" id="PF00990">
    <property type="entry name" value="GGDEF"/>
    <property type="match status" value="1"/>
</dbReference>
<dbReference type="EMBL" id="JACRTB010000001">
    <property type="protein sequence ID" value="MBC8574926.1"/>
    <property type="molecule type" value="Genomic_DNA"/>
</dbReference>
<dbReference type="SMART" id="SM00086">
    <property type="entry name" value="PAC"/>
    <property type="match status" value="1"/>
</dbReference>
<evidence type="ECO:0000259" key="1">
    <source>
        <dbReference type="PROSITE" id="PS50887"/>
    </source>
</evidence>
<feature type="domain" description="GGDEF" evidence="1">
    <location>
        <begin position="186"/>
        <end position="311"/>
    </location>
</feature>
<dbReference type="SUPFAM" id="SSF55073">
    <property type="entry name" value="Nucleotide cyclase"/>
    <property type="match status" value="1"/>
</dbReference>
<dbReference type="SUPFAM" id="SSF55785">
    <property type="entry name" value="PYP-like sensor domain (PAS domain)"/>
    <property type="match status" value="1"/>
</dbReference>
<gene>
    <name evidence="2" type="ORF">H8717_00670</name>
</gene>
<evidence type="ECO:0000313" key="3">
    <source>
        <dbReference type="Proteomes" id="UP000658131"/>
    </source>
</evidence>
<dbReference type="InterPro" id="IPR029787">
    <property type="entry name" value="Nucleotide_cyclase"/>
</dbReference>
<reference evidence="2 3" key="1">
    <citation type="submission" date="2020-08" db="EMBL/GenBank/DDBJ databases">
        <title>Genome public.</title>
        <authorList>
            <person name="Liu C."/>
            <person name="Sun Q."/>
        </authorList>
    </citation>
    <scope>NUCLEOTIDE SEQUENCE [LARGE SCALE GENOMIC DNA]</scope>
    <source>
        <strain evidence="2 3">BX1</strain>
    </source>
</reference>
<accession>A0ABR7NET4</accession>
<dbReference type="NCBIfam" id="TIGR00254">
    <property type="entry name" value="GGDEF"/>
    <property type="match status" value="1"/>
</dbReference>
<protein>
    <submittedName>
        <fullName evidence="2">GGDEF domain-containing protein</fullName>
    </submittedName>
</protein>
<evidence type="ECO:0000313" key="2">
    <source>
        <dbReference type="EMBL" id="MBC8574926.1"/>
    </source>
</evidence>
<organism evidence="2 3">
    <name type="scientific">Yanshouia hominis</name>
    <dbReference type="NCBI Taxonomy" id="2763673"/>
    <lineage>
        <taxon>Bacteria</taxon>
        <taxon>Bacillati</taxon>
        <taxon>Bacillota</taxon>
        <taxon>Clostridia</taxon>
        <taxon>Eubacteriales</taxon>
        <taxon>Oscillospiraceae</taxon>
        <taxon>Yanshouia</taxon>
    </lineage>
</organism>
<proteinExistence type="predicted"/>
<dbReference type="InterPro" id="IPR035965">
    <property type="entry name" value="PAS-like_dom_sf"/>
</dbReference>
<dbReference type="PANTHER" id="PTHR45138">
    <property type="entry name" value="REGULATORY COMPONENTS OF SENSORY TRANSDUCTION SYSTEM"/>
    <property type="match status" value="1"/>
</dbReference>
<dbReference type="CDD" id="cd00130">
    <property type="entry name" value="PAS"/>
    <property type="match status" value="1"/>
</dbReference>
<keyword evidence="3" id="KW-1185">Reference proteome</keyword>
<dbReference type="CDD" id="cd01949">
    <property type="entry name" value="GGDEF"/>
    <property type="match status" value="1"/>
</dbReference>
<dbReference type="Gene3D" id="3.30.450.20">
    <property type="entry name" value="PAS domain"/>
    <property type="match status" value="1"/>
</dbReference>
<dbReference type="InterPro" id="IPR001610">
    <property type="entry name" value="PAC"/>
</dbReference>
<name>A0ABR7NET4_9FIRM</name>
<dbReference type="InterPro" id="IPR050469">
    <property type="entry name" value="Diguanylate_Cyclase"/>
</dbReference>